<name>X0K6S0_FUSO5</name>
<dbReference type="Pfam" id="PF11951">
    <property type="entry name" value="Fungal_trans_2"/>
    <property type="match status" value="1"/>
</dbReference>
<dbReference type="PROSITE" id="PS50048">
    <property type="entry name" value="ZN2_CY6_FUNGAL_2"/>
    <property type="match status" value="1"/>
</dbReference>
<evidence type="ECO:0000259" key="4">
    <source>
        <dbReference type="PROSITE" id="PS50048"/>
    </source>
</evidence>
<dbReference type="RefSeq" id="XP_031066526.1">
    <property type="nucleotide sequence ID" value="XM_031202947.1"/>
</dbReference>
<dbReference type="PANTHER" id="PTHR37534">
    <property type="entry name" value="TRANSCRIPTIONAL ACTIVATOR PROTEIN UGA3"/>
    <property type="match status" value="1"/>
</dbReference>
<feature type="region of interest" description="Disordered" evidence="3">
    <location>
        <begin position="58"/>
        <end position="173"/>
    </location>
</feature>
<dbReference type="PROSITE" id="PS00463">
    <property type="entry name" value="ZN2_CY6_FUNGAL_1"/>
    <property type="match status" value="1"/>
</dbReference>
<dbReference type="Proteomes" id="UP000030685">
    <property type="component" value="Unassembled WGS sequence"/>
</dbReference>
<reference evidence="5" key="1">
    <citation type="submission" date="2011-11" db="EMBL/GenBank/DDBJ databases">
        <title>The Genome Sequence of Fusarium oxysporum II5.</title>
        <authorList>
            <consortium name="The Broad Institute Genome Sequencing Platform"/>
            <person name="Ma L.-J."/>
            <person name="Gale L.R."/>
            <person name="Schwartz D.C."/>
            <person name="Zhou S."/>
            <person name="Corby-Kistler H."/>
            <person name="Young S.K."/>
            <person name="Zeng Q."/>
            <person name="Gargeya S."/>
            <person name="Fitzgerald M."/>
            <person name="Haas B."/>
            <person name="Abouelleil A."/>
            <person name="Alvarado L."/>
            <person name="Arachchi H.M."/>
            <person name="Berlin A."/>
            <person name="Brown A."/>
            <person name="Chapman S.B."/>
            <person name="Chen Z."/>
            <person name="Dunbar C."/>
            <person name="Freedman E."/>
            <person name="Gearin G."/>
            <person name="Goldberg J."/>
            <person name="Griggs A."/>
            <person name="Gujja S."/>
            <person name="Heiman D."/>
            <person name="Howarth C."/>
            <person name="Larson L."/>
            <person name="Lui A."/>
            <person name="MacDonald P.J.P."/>
            <person name="Montmayeur A."/>
            <person name="Murphy C."/>
            <person name="Neiman D."/>
            <person name="Pearson M."/>
            <person name="Priest M."/>
            <person name="Roberts A."/>
            <person name="Saif S."/>
            <person name="Shea T."/>
            <person name="Shenoy N."/>
            <person name="Sisk P."/>
            <person name="Stolte C."/>
            <person name="Sykes S."/>
            <person name="Wortman J."/>
            <person name="Nusbaum C."/>
            <person name="Birren B."/>
        </authorList>
    </citation>
    <scope>NUCLEOTIDE SEQUENCE [LARGE SCALE GENOMIC DNA]</scope>
    <source>
        <strain evidence="5">54006</strain>
    </source>
</reference>
<dbReference type="GO" id="GO:0000981">
    <property type="term" value="F:DNA-binding transcription factor activity, RNA polymerase II-specific"/>
    <property type="evidence" value="ECO:0007669"/>
    <property type="project" value="InterPro"/>
</dbReference>
<dbReference type="InterPro" id="IPR036864">
    <property type="entry name" value="Zn2-C6_fun-type_DNA-bd_sf"/>
</dbReference>
<dbReference type="SMART" id="SM00066">
    <property type="entry name" value="GAL4"/>
    <property type="match status" value="1"/>
</dbReference>
<evidence type="ECO:0000256" key="3">
    <source>
        <dbReference type="SAM" id="MobiDB-lite"/>
    </source>
</evidence>
<dbReference type="VEuPathDB" id="FungiDB:FOIG_04653"/>
<dbReference type="GO" id="GO:0008270">
    <property type="term" value="F:zinc ion binding"/>
    <property type="evidence" value="ECO:0007669"/>
    <property type="project" value="InterPro"/>
</dbReference>
<organism evidence="5">
    <name type="scientific">Fusarium odoratissimum (strain NRRL 54006)</name>
    <dbReference type="NCBI Taxonomy" id="1089451"/>
    <lineage>
        <taxon>Eukaryota</taxon>
        <taxon>Fungi</taxon>
        <taxon>Dikarya</taxon>
        <taxon>Ascomycota</taxon>
        <taxon>Pezizomycotina</taxon>
        <taxon>Sordariomycetes</taxon>
        <taxon>Hypocreomycetidae</taxon>
        <taxon>Hypocreales</taxon>
        <taxon>Nectriaceae</taxon>
        <taxon>Fusarium</taxon>
        <taxon>Fusarium oxysporum species complex</taxon>
        <taxon>Fusarium oxysporum f. sp. cubense (strain race 4)</taxon>
    </lineage>
</organism>
<dbReference type="InterPro" id="IPR021858">
    <property type="entry name" value="Fun_TF"/>
</dbReference>
<comment type="subcellular location">
    <subcellularLocation>
        <location evidence="1">Nucleus</location>
    </subcellularLocation>
</comment>
<evidence type="ECO:0000313" key="5">
    <source>
        <dbReference type="EMBL" id="EXM04437.1"/>
    </source>
</evidence>
<feature type="compositionally biased region" description="Polar residues" evidence="3">
    <location>
        <begin position="151"/>
        <end position="172"/>
    </location>
</feature>
<dbReference type="InterPro" id="IPR001138">
    <property type="entry name" value="Zn2Cys6_DnaBD"/>
</dbReference>
<sequence>MQRPEIRSRQGCLTCRKRHRKCDEKRPVCTLCQKSGRTCDYTSEFRWAPVNDVFVIPDTSFNGGTNRIDREERRKTAQNRGRQQRIRAQMQDAQQSGISRQVLNQRQNETQTPNQGQSPNSGPAPYENDSQLRSPGSDHRDGLRSRPVPTLDTSLASLSSISPATTRQQVSSPEDFEVLTQGNSDMSLYFNDLSNVQFDSNWLNAFVMDQDLTTLSAQYDDQITATGHITCEQLVLDPTSVERSSVLTDADASLEIIESEHEANRSKSSTGPVFGTTKTFQHSLGPLASSLPTCTEEIAFNYFTLAAYLIHIASEVMTGSLTTDTHLRNAFKLVVELRYIDKMPEGFYSRFLVQRFAMIDVIMSLLRRRKPLAPEYFILYQQHEEADVCGPSFRELTGCPQPVLSFLARISTLATDVELENDVRLAEAYQLETTMRDWGSRKYPMPLNIAARSNSPLFGHGTASQDDHLSTLNACFYWMAHLLLARRVFLDPTASSRVQLYRKHLFALIDRLPPGCGPDSSLPIPFYMAAREAIVPLDREWVRHKHAEMIAIYPDRSRELMMSLTEDIWSMSDREYHDLVLKGPWDLPWIDDDMNVQMKDSQAMHFII</sequence>
<dbReference type="Pfam" id="PF00172">
    <property type="entry name" value="Zn_clus"/>
    <property type="match status" value="1"/>
</dbReference>
<reference evidence="5" key="2">
    <citation type="submission" date="2012-05" db="EMBL/GenBank/DDBJ databases">
        <title>The Genome Annotation of Fusarium oxysporum II5.</title>
        <authorList>
            <consortium name="The Broad Institute Genomics Platform"/>
            <person name="Ma L.-J."/>
            <person name="Corby-Kistler H."/>
            <person name="Broz K."/>
            <person name="Gale L.R."/>
            <person name="Jonkers W."/>
            <person name="O'Donnell K."/>
            <person name="Ploetz R."/>
            <person name="Steinberg C."/>
            <person name="Schwartz D.C."/>
            <person name="VanEtten H."/>
            <person name="Zhou S."/>
            <person name="Young S.K."/>
            <person name="Zeng Q."/>
            <person name="Gargeya S."/>
            <person name="Fitzgerald M."/>
            <person name="Abouelleil A."/>
            <person name="Alvarado L."/>
            <person name="Chapman S.B."/>
            <person name="Gainer-Dewar J."/>
            <person name="Goldberg J."/>
            <person name="Griggs A."/>
            <person name="Gujja S."/>
            <person name="Hansen M."/>
            <person name="Howarth C."/>
            <person name="Imamovic A."/>
            <person name="Ireland A."/>
            <person name="Larimer J."/>
            <person name="McCowan C."/>
            <person name="Murphy C."/>
            <person name="Pearson M."/>
            <person name="Poon T.W."/>
            <person name="Priest M."/>
            <person name="Roberts A."/>
            <person name="Saif S."/>
            <person name="Shea T."/>
            <person name="Sykes S."/>
            <person name="Wortman J."/>
            <person name="Nusbaum C."/>
            <person name="Birren B."/>
        </authorList>
    </citation>
    <scope>NUCLEOTIDE SEQUENCE</scope>
    <source>
        <strain evidence="5">54006</strain>
    </source>
</reference>
<gene>
    <name evidence="5" type="ORF">FOIG_04653</name>
</gene>
<dbReference type="GO" id="GO:0005634">
    <property type="term" value="C:nucleus"/>
    <property type="evidence" value="ECO:0007669"/>
    <property type="project" value="UniProtKB-SubCell"/>
</dbReference>
<evidence type="ECO:0000256" key="2">
    <source>
        <dbReference type="ARBA" id="ARBA00023242"/>
    </source>
</evidence>
<keyword evidence="2" id="KW-0539">Nucleus</keyword>
<dbReference type="EMBL" id="JH658277">
    <property type="protein sequence ID" value="EXM04437.1"/>
    <property type="molecule type" value="Genomic_DNA"/>
</dbReference>
<dbReference type="AlphaFoldDB" id="X0K6S0"/>
<dbReference type="HOGENOM" id="CLU_031302_0_0_1"/>
<dbReference type="CDD" id="cd00067">
    <property type="entry name" value="GAL4"/>
    <property type="match status" value="1"/>
</dbReference>
<proteinExistence type="predicted"/>
<protein>
    <recommendedName>
        <fullName evidence="4">Zn(2)-C6 fungal-type domain-containing protein</fullName>
    </recommendedName>
</protein>
<dbReference type="GeneID" id="42029828"/>
<dbReference type="SUPFAM" id="SSF57701">
    <property type="entry name" value="Zn2/Cys6 DNA-binding domain"/>
    <property type="match status" value="1"/>
</dbReference>
<dbReference type="PANTHER" id="PTHR37534:SF46">
    <property type="entry name" value="ZN(II)2CYS6 TRANSCRIPTION FACTOR (EUROFUNG)"/>
    <property type="match status" value="1"/>
</dbReference>
<feature type="domain" description="Zn(2)-C6 fungal-type" evidence="4">
    <location>
        <begin position="11"/>
        <end position="41"/>
    </location>
</feature>
<evidence type="ECO:0000256" key="1">
    <source>
        <dbReference type="ARBA" id="ARBA00004123"/>
    </source>
</evidence>
<dbReference type="Gene3D" id="4.10.240.10">
    <property type="entry name" value="Zn(2)-C6 fungal-type DNA-binding domain"/>
    <property type="match status" value="1"/>
</dbReference>
<feature type="compositionally biased region" description="Polar residues" evidence="3">
    <location>
        <begin position="91"/>
        <end position="121"/>
    </location>
</feature>
<accession>X0K6S0</accession>